<feature type="region of interest" description="Disordered" evidence="1">
    <location>
        <begin position="1"/>
        <end position="53"/>
    </location>
</feature>
<protein>
    <submittedName>
        <fullName evidence="2">Uncharacterized protein</fullName>
    </submittedName>
</protein>
<accession>A0AB39CDZ7</accession>
<reference evidence="2" key="1">
    <citation type="submission" date="2024-07" db="EMBL/GenBank/DDBJ databases">
        <authorList>
            <person name="Bringhurst R.M."/>
            <person name="Homer T.E."/>
        </authorList>
    </citation>
    <scope>NUCLEOTIDE SEQUENCE</scope>
</reference>
<feature type="compositionally biased region" description="Low complexity" evidence="1">
    <location>
        <begin position="16"/>
        <end position="30"/>
    </location>
</feature>
<sequence>MDIFENGVLIGHADEPGPVGEPGLPGADWNGGRGGDRGVAGPDPYAGAKSTVPWYVQQAKRQARRAQKGKVR</sequence>
<name>A0AB39CDZ7_9VIRU</name>
<dbReference type="EMBL" id="PQ015379">
    <property type="protein sequence ID" value="XDJ15080.1"/>
    <property type="molecule type" value="Genomic_DNA"/>
</dbReference>
<evidence type="ECO:0000313" key="2">
    <source>
        <dbReference type="EMBL" id="XDJ15080.1"/>
    </source>
</evidence>
<organism evidence="2">
    <name type="scientific">Pseudomonas phage HRDY3</name>
    <dbReference type="NCBI Taxonomy" id="3236930"/>
    <lineage>
        <taxon>Viruses</taxon>
    </lineage>
</organism>
<evidence type="ECO:0000256" key="1">
    <source>
        <dbReference type="SAM" id="MobiDB-lite"/>
    </source>
</evidence>
<proteinExistence type="predicted"/>